<gene>
    <name evidence="1" type="ORF">F4820DRAFT_415834</name>
</gene>
<proteinExistence type="predicted"/>
<sequence>MLRYIHMREKTTVSISLFKMLYTQLHRERAESSTGHFPPMKGGERAHRDRCWKMTPYIGKAIWHDYLPEALQTSEIKPAPAPEVVDKGHDAIQAAE</sequence>
<organism evidence="1 2">
    <name type="scientific">Hypoxylon rubiginosum</name>
    <dbReference type="NCBI Taxonomy" id="110542"/>
    <lineage>
        <taxon>Eukaryota</taxon>
        <taxon>Fungi</taxon>
        <taxon>Dikarya</taxon>
        <taxon>Ascomycota</taxon>
        <taxon>Pezizomycotina</taxon>
        <taxon>Sordariomycetes</taxon>
        <taxon>Xylariomycetidae</taxon>
        <taxon>Xylariales</taxon>
        <taxon>Hypoxylaceae</taxon>
        <taxon>Hypoxylon</taxon>
    </lineage>
</organism>
<reference evidence="1 2" key="1">
    <citation type="journal article" date="2022" name="New Phytol.">
        <title>Ecological generalism drives hyperdiversity of secondary metabolite gene clusters in xylarialean endophytes.</title>
        <authorList>
            <person name="Franco M.E.E."/>
            <person name="Wisecaver J.H."/>
            <person name="Arnold A.E."/>
            <person name="Ju Y.M."/>
            <person name="Slot J.C."/>
            <person name="Ahrendt S."/>
            <person name="Moore L.P."/>
            <person name="Eastman K.E."/>
            <person name="Scott K."/>
            <person name="Konkel Z."/>
            <person name="Mondo S.J."/>
            <person name="Kuo A."/>
            <person name="Hayes R.D."/>
            <person name="Haridas S."/>
            <person name="Andreopoulos B."/>
            <person name="Riley R."/>
            <person name="LaButti K."/>
            <person name="Pangilinan J."/>
            <person name="Lipzen A."/>
            <person name="Amirebrahimi M."/>
            <person name="Yan J."/>
            <person name="Adam C."/>
            <person name="Keymanesh K."/>
            <person name="Ng V."/>
            <person name="Louie K."/>
            <person name="Northen T."/>
            <person name="Drula E."/>
            <person name="Henrissat B."/>
            <person name="Hsieh H.M."/>
            <person name="Youens-Clark K."/>
            <person name="Lutzoni F."/>
            <person name="Miadlikowska J."/>
            <person name="Eastwood D.C."/>
            <person name="Hamelin R.C."/>
            <person name="Grigoriev I.V."/>
            <person name="U'Ren J.M."/>
        </authorList>
    </citation>
    <scope>NUCLEOTIDE SEQUENCE [LARGE SCALE GENOMIC DNA]</scope>
    <source>
        <strain evidence="1 2">CBS 119005</strain>
    </source>
</reference>
<comment type="caution">
    <text evidence="1">The sequence shown here is derived from an EMBL/GenBank/DDBJ whole genome shotgun (WGS) entry which is preliminary data.</text>
</comment>
<protein>
    <submittedName>
        <fullName evidence="1">Uncharacterized protein</fullName>
    </submittedName>
</protein>
<keyword evidence="2" id="KW-1185">Reference proteome</keyword>
<evidence type="ECO:0000313" key="1">
    <source>
        <dbReference type="EMBL" id="KAI4866686.1"/>
    </source>
</evidence>
<dbReference type="Proteomes" id="UP001497700">
    <property type="component" value="Unassembled WGS sequence"/>
</dbReference>
<evidence type="ECO:0000313" key="2">
    <source>
        <dbReference type="Proteomes" id="UP001497700"/>
    </source>
</evidence>
<dbReference type="EMBL" id="MU393455">
    <property type="protein sequence ID" value="KAI4866686.1"/>
    <property type="molecule type" value="Genomic_DNA"/>
</dbReference>
<name>A0ACB9Z579_9PEZI</name>
<accession>A0ACB9Z579</accession>